<evidence type="ECO:0000256" key="1">
    <source>
        <dbReference type="ARBA" id="ARBA00000085"/>
    </source>
</evidence>
<feature type="transmembrane region" description="Helical" evidence="13">
    <location>
        <begin position="319"/>
        <end position="340"/>
    </location>
</feature>
<evidence type="ECO:0000259" key="14">
    <source>
        <dbReference type="PROSITE" id="PS50109"/>
    </source>
</evidence>
<keyword evidence="16" id="KW-1185">Reference proteome</keyword>
<comment type="caution">
    <text evidence="15">The sequence shown here is derived from an EMBL/GenBank/DDBJ whole genome shotgun (WGS) entry which is preliminary data.</text>
</comment>
<feature type="domain" description="Histidine kinase" evidence="14">
    <location>
        <begin position="532"/>
        <end position="635"/>
    </location>
</feature>
<keyword evidence="5" id="KW-0808">Transferase</keyword>
<dbReference type="InterPro" id="IPR050980">
    <property type="entry name" value="2C_sensor_his_kinase"/>
</dbReference>
<evidence type="ECO:0000256" key="3">
    <source>
        <dbReference type="ARBA" id="ARBA00012438"/>
    </source>
</evidence>
<dbReference type="InterPro" id="IPR003660">
    <property type="entry name" value="HAMP_dom"/>
</dbReference>
<feature type="compositionally biased region" description="Basic and acidic residues" evidence="12">
    <location>
        <begin position="798"/>
        <end position="808"/>
    </location>
</feature>
<keyword evidence="7" id="KW-0547">Nucleotide-binding</keyword>
<dbReference type="GO" id="GO:0016020">
    <property type="term" value="C:membrane"/>
    <property type="evidence" value="ECO:0007669"/>
    <property type="project" value="UniProtKB-SubCell"/>
</dbReference>
<dbReference type="Pfam" id="PF08376">
    <property type="entry name" value="NIT"/>
    <property type="match status" value="1"/>
</dbReference>
<dbReference type="PROSITE" id="PS50109">
    <property type="entry name" value="HIS_KIN"/>
    <property type="match status" value="1"/>
</dbReference>
<evidence type="ECO:0000256" key="5">
    <source>
        <dbReference type="ARBA" id="ARBA00022679"/>
    </source>
</evidence>
<dbReference type="SUPFAM" id="SSF55874">
    <property type="entry name" value="ATPase domain of HSP90 chaperone/DNA topoisomerase II/histidine kinase"/>
    <property type="match status" value="1"/>
</dbReference>
<accession>A0A919U991</accession>
<evidence type="ECO:0000256" key="7">
    <source>
        <dbReference type="ARBA" id="ARBA00022741"/>
    </source>
</evidence>
<dbReference type="PANTHER" id="PTHR44936:SF9">
    <property type="entry name" value="SENSOR PROTEIN CREC"/>
    <property type="match status" value="1"/>
</dbReference>
<dbReference type="EMBL" id="BONQ01000083">
    <property type="protein sequence ID" value="GIG47334.1"/>
    <property type="molecule type" value="Genomic_DNA"/>
</dbReference>
<dbReference type="RefSeq" id="WP_203849074.1">
    <property type="nucleotide sequence ID" value="NZ_BAAAVW010000018.1"/>
</dbReference>
<comment type="catalytic activity">
    <reaction evidence="1">
        <text>ATP + protein L-histidine = ADP + protein N-phospho-L-histidine.</text>
        <dbReference type="EC" id="2.7.13.3"/>
    </reaction>
</comment>
<evidence type="ECO:0000256" key="6">
    <source>
        <dbReference type="ARBA" id="ARBA00022692"/>
    </source>
</evidence>
<evidence type="ECO:0000256" key="9">
    <source>
        <dbReference type="ARBA" id="ARBA00022840"/>
    </source>
</evidence>
<feature type="compositionally biased region" description="Pro residues" evidence="12">
    <location>
        <begin position="754"/>
        <end position="774"/>
    </location>
</feature>
<comment type="subcellular location">
    <subcellularLocation>
        <location evidence="2">Membrane</location>
    </subcellularLocation>
</comment>
<dbReference type="GO" id="GO:0004673">
    <property type="term" value="F:protein histidine kinase activity"/>
    <property type="evidence" value="ECO:0007669"/>
    <property type="project" value="UniProtKB-EC"/>
</dbReference>
<proteinExistence type="predicted"/>
<dbReference type="Proteomes" id="UP000660611">
    <property type="component" value="Unassembled WGS sequence"/>
</dbReference>
<keyword evidence="10 13" id="KW-1133">Transmembrane helix</keyword>
<gene>
    <name evidence="15" type="ORF">Dsi01nite_053750</name>
</gene>
<evidence type="ECO:0000256" key="12">
    <source>
        <dbReference type="SAM" id="MobiDB-lite"/>
    </source>
</evidence>
<dbReference type="InterPro" id="IPR013587">
    <property type="entry name" value="Nitrate/nitrite_sensing"/>
</dbReference>
<sequence>MRIGRPRLANTRIRAKLGLILLIPIMAIVTLAAFRLSSAADRAVDAGRVGALTRLSADVSALSQQIHLERMTAAALLAAPAPAPALVTFNRQVLRTDEAIAAYAKRRDALGDVPTAIRDRLQRINDQLEAVSTIRAEVSSRQGVSVAEVLLRYGVIVEDLVSYREALGQVSTDPDLSDALRAAAAFSKAKARVAEQEAIVYAALKAGPLDAHQLSALLATLTGQQEAFVAFSLSADVEQRRLVEATIAGDATQMADDMTSALQRSVGRPPPVSADDAVSVFGAVNDLMRWTEEQLDDGLIADAAGIGAAVRRQVIVESAIVVLVLAVVLGLALVTARSMVVSLRRLRQSALAVAEHDLPAAVSQFRDAQSLRSPQEIADQVRDPIGVHSKDEIGEVARAFNIVHREAVRVAAEQAVLRNSVSSMFLNLARRSQTLVDRMIGQLDRIEHGEEDPKRLADLFQLDHLATRMRRNDENVLVLAGADTTPPRRQNAPLIDVMRAAQSEIELYERIEFPTVDDDVFVAAPAVNDTVRLLAELLDNATRFSPPNAPVVLTGRRLGDRAILQIEDRGLGIDPESLAAYNGRLAEPPPVDIGAFRLMGIAVVGRLAFRHRILVQLRNNAGGGTVAEIVLPHGVLAPPRNGRAPAAPVRRRTAAVTVGGAAAAVTVGGTAAAGTGGGVAAAGTATMVEPGPSHPPAWPLPAAEPGPNRWAELVSPVWNAELAAEDTTELPIFREIETAWFHERGHSVMQGPVPAAPRIPAPAPAPATPVPAPAPAAAQPAGRRQPVGAGPAAASGRVDWRSAADEGWRAASAAQDPPLAGSTRSGLPKRAPQAQLVPGGVPARPAKLNRPSAEELRGLLSSYQRGVQRGRQAAGPNPDRAAQATEENRS</sequence>
<dbReference type="Gene3D" id="6.10.340.10">
    <property type="match status" value="1"/>
</dbReference>
<dbReference type="EC" id="2.7.13.3" evidence="3"/>
<protein>
    <recommendedName>
        <fullName evidence="3">histidine kinase</fullName>
        <ecNumber evidence="3">2.7.13.3</ecNumber>
    </recommendedName>
</protein>
<dbReference type="GO" id="GO:0005524">
    <property type="term" value="F:ATP binding"/>
    <property type="evidence" value="ECO:0007669"/>
    <property type="project" value="UniProtKB-KW"/>
</dbReference>
<evidence type="ECO:0000313" key="15">
    <source>
        <dbReference type="EMBL" id="GIG47334.1"/>
    </source>
</evidence>
<keyword evidence="9" id="KW-0067">ATP-binding</keyword>
<evidence type="ECO:0000256" key="4">
    <source>
        <dbReference type="ARBA" id="ARBA00022553"/>
    </source>
</evidence>
<dbReference type="GO" id="GO:0000160">
    <property type="term" value="P:phosphorelay signal transduction system"/>
    <property type="evidence" value="ECO:0007669"/>
    <property type="project" value="UniProtKB-KW"/>
</dbReference>
<dbReference type="PANTHER" id="PTHR44936">
    <property type="entry name" value="SENSOR PROTEIN CREC"/>
    <property type="match status" value="1"/>
</dbReference>
<keyword evidence="8" id="KW-0418">Kinase</keyword>
<organism evidence="15 16">
    <name type="scientific">Dactylosporangium siamense</name>
    <dbReference type="NCBI Taxonomy" id="685454"/>
    <lineage>
        <taxon>Bacteria</taxon>
        <taxon>Bacillati</taxon>
        <taxon>Actinomycetota</taxon>
        <taxon>Actinomycetes</taxon>
        <taxon>Micromonosporales</taxon>
        <taxon>Micromonosporaceae</taxon>
        <taxon>Dactylosporangium</taxon>
    </lineage>
</organism>
<dbReference type="CDD" id="cd06225">
    <property type="entry name" value="HAMP"/>
    <property type="match status" value="1"/>
</dbReference>
<keyword evidence="6 13" id="KW-0812">Transmembrane</keyword>
<keyword evidence="13" id="KW-0472">Membrane</keyword>
<evidence type="ECO:0000256" key="11">
    <source>
        <dbReference type="ARBA" id="ARBA00023012"/>
    </source>
</evidence>
<keyword evidence="4" id="KW-0597">Phosphoprotein</keyword>
<feature type="region of interest" description="Disordered" evidence="12">
    <location>
        <begin position="751"/>
        <end position="890"/>
    </location>
</feature>
<dbReference type="Pfam" id="PF00672">
    <property type="entry name" value="HAMP"/>
    <property type="match status" value="1"/>
</dbReference>
<evidence type="ECO:0000256" key="8">
    <source>
        <dbReference type="ARBA" id="ARBA00022777"/>
    </source>
</evidence>
<evidence type="ECO:0000256" key="2">
    <source>
        <dbReference type="ARBA" id="ARBA00004370"/>
    </source>
</evidence>
<keyword evidence="11" id="KW-0902">Two-component regulatory system</keyword>
<dbReference type="InterPro" id="IPR005467">
    <property type="entry name" value="His_kinase_dom"/>
</dbReference>
<evidence type="ECO:0000256" key="13">
    <source>
        <dbReference type="SAM" id="Phobius"/>
    </source>
</evidence>
<name>A0A919U991_9ACTN</name>
<evidence type="ECO:0000313" key="16">
    <source>
        <dbReference type="Proteomes" id="UP000660611"/>
    </source>
</evidence>
<evidence type="ECO:0000256" key="10">
    <source>
        <dbReference type="ARBA" id="ARBA00022989"/>
    </source>
</evidence>
<dbReference type="SMART" id="SM00304">
    <property type="entry name" value="HAMP"/>
    <property type="match status" value="1"/>
</dbReference>
<reference evidence="15" key="1">
    <citation type="submission" date="2021-01" db="EMBL/GenBank/DDBJ databases">
        <title>Whole genome shotgun sequence of Dactylosporangium siamense NBRC 106093.</title>
        <authorList>
            <person name="Komaki H."/>
            <person name="Tamura T."/>
        </authorList>
    </citation>
    <scope>NUCLEOTIDE SEQUENCE</scope>
    <source>
        <strain evidence="15">NBRC 106093</strain>
    </source>
</reference>
<dbReference type="Gene3D" id="3.30.565.10">
    <property type="entry name" value="Histidine kinase-like ATPase, C-terminal domain"/>
    <property type="match status" value="1"/>
</dbReference>
<dbReference type="Pfam" id="PF02518">
    <property type="entry name" value="HATPase_c"/>
    <property type="match status" value="1"/>
</dbReference>
<dbReference type="InterPro" id="IPR036890">
    <property type="entry name" value="HATPase_C_sf"/>
</dbReference>
<dbReference type="AlphaFoldDB" id="A0A919U991"/>
<dbReference type="InterPro" id="IPR003594">
    <property type="entry name" value="HATPase_dom"/>
</dbReference>